<dbReference type="AlphaFoldDB" id="A0A397FC27"/>
<sequence>QIMIEVHASCGRKDQVKAQSVVADKFAKKLESLARKVDRALENHAVHTQLLTWKVQETST</sequence>
<organism evidence="1 2">
    <name type="scientific">Aphanomyces astaci</name>
    <name type="common">Crayfish plague agent</name>
    <dbReference type="NCBI Taxonomy" id="112090"/>
    <lineage>
        <taxon>Eukaryota</taxon>
        <taxon>Sar</taxon>
        <taxon>Stramenopiles</taxon>
        <taxon>Oomycota</taxon>
        <taxon>Saprolegniomycetes</taxon>
        <taxon>Saprolegniales</taxon>
        <taxon>Verrucalvaceae</taxon>
        <taxon>Aphanomyces</taxon>
    </lineage>
</organism>
<gene>
    <name evidence="1" type="ORF">DYB31_005478</name>
</gene>
<evidence type="ECO:0000313" key="1">
    <source>
        <dbReference type="EMBL" id="RHZ23733.1"/>
    </source>
</evidence>
<dbReference type="EMBL" id="QUTE01008599">
    <property type="protein sequence ID" value="RHZ23733.1"/>
    <property type="molecule type" value="Genomic_DNA"/>
</dbReference>
<comment type="caution">
    <text evidence="1">The sequence shown here is derived from an EMBL/GenBank/DDBJ whole genome shotgun (WGS) entry which is preliminary data.</text>
</comment>
<proteinExistence type="predicted"/>
<protein>
    <submittedName>
        <fullName evidence="1">Uncharacterized protein</fullName>
    </submittedName>
</protein>
<evidence type="ECO:0000313" key="2">
    <source>
        <dbReference type="Proteomes" id="UP000266196"/>
    </source>
</evidence>
<name>A0A397FC27_APHAT</name>
<accession>A0A397FC27</accession>
<feature type="non-terminal residue" evidence="1">
    <location>
        <position position="1"/>
    </location>
</feature>
<reference evidence="1 2" key="1">
    <citation type="submission" date="2018-08" db="EMBL/GenBank/DDBJ databases">
        <title>Aphanomyces genome sequencing and annotation.</title>
        <authorList>
            <person name="Minardi D."/>
            <person name="Oidtmann B."/>
            <person name="Van Der Giezen M."/>
            <person name="Studholme D.J."/>
        </authorList>
    </citation>
    <scope>NUCLEOTIDE SEQUENCE [LARGE SCALE GENOMIC DNA]</scope>
    <source>
        <strain evidence="1 2">197901</strain>
    </source>
</reference>
<dbReference type="Proteomes" id="UP000266196">
    <property type="component" value="Unassembled WGS sequence"/>
</dbReference>